<dbReference type="SUPFAM" id="SSF63411">
    <property type="entry name" value="LuxS/MPP-like metallohydrolase"/>
    <property type="match status" value="1"/>
</dbReference>
<evidence type="ECO:0000313" key="1">
    <source>
        <dbReference type="EMBL" id="MFC7607167.1"/>
    </source>
</evidence>
<dbReference type="InterPro" id="IPR011249">
    <property type="entry name" value="Metalloenz_LuxS/M16"/>
</dbReference>
<dbReference type="EMBL" id="JBHTEE010000001">
    <property type="protein sequence ID" value="MFC7607167.1"/>
    <property type="molecule type" value="Genomic_DNA"/>
</dbReference>
<dbReference type="Gene3D" id="3.30.830.10">
    <property type="entry name" value="Metalloenzyme, LuxS/M16 peptidase-like"/>
    <property type="match status" value="1"/>
</dbReference>
<protein>
    <submittedName>
        <fullName evidence="1">Uncharacterized protein</fullName>
    </submittedName>
</protein>
<comment type="caution">
    <text evidence="1">The sequence shown here is derived from an EMBL/GenBank/DDBJ whole genome shotgun (WGS) entry which is preliminary data.</text>
</comment>
<dbReference type="Proteomes" id="UP001596514">
    <property type="component" value="Unassembled WGS sequence"/>
</dbReference>
<reference evidence="2" key="1">
    <citation type="journal article" date="2019" name="Int. J. Syst. Evol. Microbiol.">
        <title>The Global Catalogue of Microorganisms (GCM) 10K type strain sequencing project: providing services to taxonomists for standard genome sequencing and annotation.</title>
        <authorList>
            <consortium name="The Broad Institute Genomics Platform"/>
            <consortium name="The Broad Institute Genome Sequencing Center for Infectious Disease"/>
            <person name="Wu L."/>
            <person name="Ma J."/>
        </authorList>
    </citation>
    <scope>NUCLEOTIDE SEQUENCE [LARGE SCALE GENOMIC DNA]</scope>
    <source>
        <strain evidence="2">JCM 10083</strain>
    </source>
</reference>
<sequence length="71" mass="7576">MNAAEITRVTLHSGLRIVIEEEYSGPVAGVAVHYDIGFRAEAENASGPAHLFDGPARRPGAHARALRAVVR</sequence>
<evidence type="ECO:0000313" key="2">
    <source>
        <dbReference type="Proteomes" id="UP001596514"/>
    </source>
</evidence>
<organism evidence="1 2">
    <name type="scientific">Streptosporangium amethystogenes subsp. fukuiense</name>
    <dbReference type="NCBI Taxonomy" id="698418"/>
    <lineage>
        <taxon>Bacteria</taxon>
        <taxon>Bacillati</taxon>
        <taxon>Actinomycetota</taxon>
        <taxon>Actinomycetes</taxon>
        <taxon>Streptosporangiales</taxon>
        <taxon>Streptosporangiaceae</taxon>
        <taxon>Streptosporangium</taxon>
    </lineage>
</organism>
<name>A0ABW2TF22_9ACTN</name>
<accession>A0ABW2TF22</accession>
<gene>
    <name evidence="1" type="ORF">ACFQVD_44470</name>
</gene>
<keyword evidence="2" id="KW-1185">Reference proteome</keyword>
<dbReference type="RefSeq" id="WP_343967022.1">
    <property type="nucleotide sequence ID" value="NZ_BAAAGK010000051.1"/>
</dbReference>
<proteinExistence type="predicted"/>